<organism evidence="1 2">
    <name type="scientific">Zhenhengia yiwuensis</name>
    <dbReference type="NCBI Taxonomy" id="2763666"/>
    <lineage>
        <taxon>Bacteria</taxon>
        <taxon>Bacillati</taxon>
        <taxon>Bacillota</taxon>
        <taxon>Clostridia</taxon>
        <taxon>Lachnospirales</taxon>
        <taxon>Lachnospiraceae</taxon>
        <taxon>Zhenhengia</taxon>
    </lineage>
</organism>
<dbReference type="RefSeq" id="WP_249334452.1">
    <property type="nucleotide sequence ID" value="NZ_JACRSY010000056.1"/>
</dbReference>
<dbReference type="AlphaFoldDB" id="A0A926IGF5"/>
<proteinExistence type="predicted"/>
<evidence type="ECO:0000313" key="2">
    <source>
        <dbReference type="Proteomes" id="UP000655830"/>
    </source>
</evidence>
<accession>A0A926IGF5</accession>
<comment type="caution">
    <text evidence="1">The sequence shown here is derived from an EMBL/GenBank/DDBJ whole genome shotgun (WGS) entry which is preliminary data.</text>
</comment>
<evidence type="ECO:0000313" key="1">
    <source>
        <dbReference type="EMBL" id="MBC8581496.1"/>
    </source>
</evidence>
<keyword evidence="2" id="KW-1185">Reference proteome</keyword>
<name>A0A926IGF5_9FIRM</name>
<dbReference type="EMBL" id="JACRSY010000056">
    <property type="protein sequence ID" value="MBC8581496.1"/>
    <property type="molecule type" value="Genomic_DNA"/>
</dbReference>
<sequence>MEALFNLINDKEDLALENTIIKWRIERYEELLEEILECLCEEDVLAMQYAIKYKKLKEVEIGR</sequence>
<gene>
    <name evidence="1" type="ORF">H8718_18600</name>
</gene>
<reference evidence="1" key="1">
    <citation type="submission" date="2020-08" db="EMBL/GenBank/DDBJ databases">
        <title>Genome public.</title>
        <authorList>
            <person name="Liu C."/>
            <person name="Sun Q."/>
        </authorList>
    </citation>
    <scope>NUCLEOTIDE SEQUENCE</scope>
    <source>
        <strain evidence="1">NSJ-12</strain>
    </source>
</reference>
<dbReference type="Proteomes" id="UP000655830">
    <property type="component" value="Unassembled WGS sequence"/>
</dbReference>
<protein>
    <submittedName>
        <fullName evidence="1">Uncharacterized protein</fullName>
    </submittedName>
</protein>